<evidence type="ECO:0000256" key="3">
    <source>
        <dbReference type="ARBA" id="ARBA00022679"/>
    </source>
</evidence>
<dbReference type="PROSITE" id="PS00109">
    <property type="entry name" value="PROTEIN_KINASE_TYR"/>
    <property type="match status" value="1"/>
</dbReference>
<dbReference type="PROSITE" id="PS50011">
    <property type="entry name" value="PROTEIN_KINASE_DOM"/>
    <property type="match status" value="1"/>
</dbReference>
<evidence type="ECO:0000313" key="9">
    <source>
        <dbReference type="Proteomes" id="UP001140293"/>
    </source>
</evidence>
<evidence type="ECO:0000256" key="1">
    <source>
        <dbReference type="ARBA" id="ARBA00012513"/>
    </source>
</evidence>
<evidence type="ECO:0000256" key="4">
    <source>
        <dbReference type="ARBA" id="ARBA00022741"/>
    </source>
</evidence>
<gene>
    <name evidence="8" type="ORF">H7I41_12785</name>
</gene>
<dbReference type="GO" id="GO:0004674">
    <property type="term" value="F:protein serine/threonine kinase activity"/>
    <property type="evidence" value="ECO:0007669"/>
    <property type="project" value="UniProtKB-KW"/>
</dbReference>
<keyword evidence="2" id="KW-0723">Serine/threonine-protein kinase</keyword>
<dbReference type="PANTHER" id="PTHR43289:SF6">
    <property type="entry name" value="SERINE_THREONINE-PROTEIN KINASE NEKL-3"/>
    <property type="match status" value="1"/>
</dbReference>
<dbReference type="EC" id="2.7.11.1" evidence="1"/>
<organism evidence="8 9">
    <name type="scientific">[Mycobacterium] manitobense</name>
    <dbReference type="NCBI Taxonomy" id="190147"/>
    <lineage>
        <taxon>Bacteria</taxon>
        <taxon>Bacillati</taxon>
        <taxon>Actinomycetota</taxon>
        <taxon>Actinomycetes</taxon>
        <taxon>Mycobacteriales</taxon>
        <taxon>Mycobacteriaceae</taxon>
        <taxon>Mycolicibacterium</taxon>
    </lineage>
</organism>
<evidence type="ECO:0000256" key="5">
    <source>
        <dbReference type="ARBA" id="ARBA00022777"/>
    </source>
</evidence>
<dbReference type="InterPro" id="IPR011009">
    <property type="entry name" value="Kinase-like_dom_sf"/>
</dbReference>
<dbReference type="GO" id="GO:0005524">
    <property type="term" value="F:ATP binding"/>
    <property type="evidence" value="ECO:0007669"/>
    <property type="project" value="UniProtKB-KW"/>
</dbReference>
<dbReference type="InterPro" id="IPR000719">
    <property type="entry name" value="Prot_kinase_dom"/>
</dbReference>
<dbReference type="Proteomes" id="UP001140293">
    <property type="component" value="Unassembled WGS sequence"/>
</dbReference>
<keyword evidence="5 8" id="KW-0418">Kinase</keyword>
<evidence type="ECO:0000313" key="8">
    <source>
        <dbReference type="EMBL" id="MCV7170790.1"/>
    </source>
</evidence>
<accession>A0A9X3BN79</accession>
<proteinExistence type="predicted"/>
<dbReference type="RefSeq" id="WP_264012978.1">
    <property type="nucleotide sequence ID" value="NZ_JACKSJ010000098.1"/>
</dbReference>
<evidence type="ECO:0000256" key="6">
    <source>
        <dbReference type="ARBA" id="ARBA00022840"/>
    </source>
</evidence>
<keyword evidence="4" id="KW-0547">Nucleotide-binding</keyword>
<dbReference type="SUPFAM" id="SSF56112">
    <property type="entry name" value="Protein kinase-like (PK-like)"/>
    <property type="match status" value="1"/>
</dbReference>
<sequence length="220" mass="23417">MPLGDGTKIAGYLSGDREFAERSVSMDVGDGTDCGRLLQERHPDGMPASEALAILRSVADALDTAHARELFHCDVRPANILLTNSDDDGLRILLSDFDAPPSAGDDSEAQARLGAVTYAAPEQLTSRAVDGRTDQYALAVTAYHLLTGAPPFRHEQPAVVIGLHLNAKPPRLADSRPELAALDAALARALSKDPEQRFATCTEFVRALEHAADEVPPAGD</sequence>
<dbReference type="Gene3D" id="1.10.510.10">
    <property type="entry name" value="Transferase(Phosphotransferase) domain 1"/>
    <property type="match status" value="1"/>
</dbReference>
<keyword evidence="6" id="KW-0067">ATP-binding</keyword>
<protein>
    <recommendedName>
        <fullName evidence="1">non-specific serine/threonine protein kinase</fullName>
        <ecNumber evidence="1">2.7.11.1</ecNumber>
    </recommendedName>
</protein>
<evidence type="ECO:0000256" key="2">
    <source>
        <dbReference type="ARBA" id="ARBA00022527"/>
    </source>
</evidence>
<dbReference type="InterPro" id="IPR008266">
    <property type="entry name" value="Tyr_kinase_AS"/>
</dbReference>
<feature type="domain" description="Protein kinase" evidence="7">
    <location>
        <begin position="1"/>
        <end position="213"/>
    </location>
</feature>
<dbReference type="Pfam" id="PF00069">
    <property type="entry name" value="Pkinase"/>
    <property type="match status" value="1"/>
</dbReference>
<comment type="caution">
    <text evidence="8">The sequence shown here is derived from an EMBL/GenBank/DDBJ whole genome shotgun (WGS) entry which is preliminary data.</text>
</comment>
<keyword evidence="9" id="KW-1185">Reference proteome</keyword>
<dbReference type="AlphaFoldDB" id="A0A9X3BN79"/>
<evidence type="ECO:0000259" key="7">
    <source>
        <dbReference type="PROSITE" id="PS50011"/>
    </source>
</evidence>
<dbReference type="PANTHER" id="PTHR43289">
    <property type="entry name" value="MITOGEN-ACTIVATED PROTEIN KINASE KINASE KINASE 20-RELATED"/>
    <property type="match status" value="1"/>
</dbReference>
<keyword evidence="3" id="KW-0808">Transferase</keyword>
<dbReference type="EMBL" id="JACKSJ010000098">
    <property type="protein sequence ID" value="MCV7170790.1"/>
    <property type="molecule type" value="Genomic_DNA"/>
</dbReference>
<reference evidence="8" key="2">
    <citation type="journal article" date="2022" name="BMC Genomics">
        <title>Comparative genome analysis of mycobacteria focusing on tRNA and non-coding RNA.</title>
        <authorList>
            <person name="Behra P.R.K."/>
            <person name="Pettersson B.M.F."/>
            <person name="Ramesh M."/>
            <person name="Das S."/>
            <person name="Dasgupta S."/>
            <person name="Kirsebom L.A."/>
        </authorList>
    </citation>
    <scope>NUCLEOTIDE SEQUENCE</scope>
    <source>
        <strain evidence="8">DSM 44615</strain>
    </source>
</reference>
<reference evidence="8" key="1">
    <citation type="submission" date="2020-07" db="EMBL/GenBank/DDBJ databases">
        <authorList>
            <person name="Pettersson B.M.F."/>
            <person name="Behra P.R.K."/>
            <person name="Ramesh M."/>
            <person name="Das S."/>
            <person name="Dasgupta S."/>
            <person name="Kirsebom L.A."/>
        </authorList>
    </citation>
    <scope>NUCLEOTIDE SEQUENCE</scope>
    <source>
        <strain evidence="8">DSM 44615</strain>
    </source>
</reference>
<name>A0A9X3BN79_9MYCO</name>
<dbReference type="SMART" id="SM00220">
    <property type="entry name" value="S_TKc"/>
    <property type="match status" value="1"/>
</dbReference>